<dbReference type="GO" id="GO:0003677">
    <property type="term" value="F:DNA binding"/>
    <property type="evidence" value="ECO:0007669"/>
    <property type="project" value="InterPro"/>
</dbReference>
<comment type="caution">
    <text evidence="6">The sequence shown here is derived from an EMBL/GenBank/DDBJ whole genome shotgun (WGS) entry which is preliminary data.</text>
</comment>
<comment type="similarity">
    <text evidence="1 4">Belongs to the N(4)/N(6)-methyltransferase family.</text>
</comment>
<dbReference type="PROSITE" id="PS00092">
    <property type="entry name" value="N6_MTASE"/>
    <property type="match status" value="1"/>
</dbReference>
<dbReference type="EMBL" id="DSTX01000013">
    <property type="protein sequence ID" value="HFK21275.1"/>
    <property type="molecule type" value="Genomic_DNA"/>
</dbReference>
<keyword evidence="4" id="KW-0949">S-adenosyl-L-methionine</keyword>
<comment type="catalytic activity">
    <reaction evidence="4">
        <text>a 2'-deoxycytidine in DNA + S-adenosyl-L-methionine = an N(4)-methyl-2'-deoxycytidine in DNA + S-adenosyl-L-homocysteine + H(+)</text>
        <dbReference type="Rhea" id="RHEA:16857"/>
        <dbReference type="Rhea" id="RHEA-COMP:11369"/>
        <dbReference type="Rhea" id="RHEA-COMP:13674"/>
        <dbReference type="ChEBI" id="CHEBI:15378"/>
        <dbReference type="ChEBI" id="CHEBI:57856"/>
        <dbReference type="ChEBI" id="CHEBI:59789"/>
        <dbReference type="ChEBI" id="CHEBI:85452"/>
        <dbReference type="ChEBI" id="CHEBI:137933"/>
        <dbReference type="EC" id="2.1.1.113"/>
    </reaction>
</comment>
<dbReference type="EC" id="2.1.1.113" evidence="4"/>
<keyword evidence="4" id="KW-0680">Restriction system</keyword>
<evidence type="ECO:0000256" key="2">
    <source>
        <dbReference type="ARBA" id="ARBA00022603"/>
    </source>
</evidence>
<keyword evidence="2 4" id="KW-0489">Methyltransferase</keyword>
<evidence type="ECO:0000313" key="6">
    <source>
        <dbReference type="EMBL" id="HFK21275.1"/>
    </source>
</evidence>
<dbReference type="Gene3D" id="3.40.50.150">
    <property type="entry name" value="Vaccinia Virus protein VP39"/>
    <property type="match status" value="1"/>
</dbReference>
<evidence type="ECO:0000256" key="1">
    <source>
        <dbReference type="ARBA" id="ARBA00006594"/>
    </source>
</evidence>
<dbReference type="Pfam" id="PF01555">
    <property type="entry name" value="N6_N4_Mtase"/>
    <property type="match status" value="1"/>
</dbReference>
<organism evidence="6">
    <name type="scientific">Candidatus Methanomethylicus mesodigestus</name>
    <dbReference type="NCBI Taxonomy" id="1867258"/>
    <lineage>
        <taxon>Archaea</taxon>
        <taxon>Thermoproteota</taxon>
        <taxon>Methanosuratincolia</taxon>
        <taxon>Candidatus Methanomethylicales</taxon>
        <taxon>Candidatus Methanomethylicaceae</taxon>
        <taxon>Candidatus Methanomethylicus</taxon>
    </lineage>
</organism>
<dbReference type="GO" id="GO:0009007">
    <property type="term" value="F:site-specific DNA-methyltransferase (adenine-specific) activity"/>
    <property type="evidence" value="ECO:0007669"/>
    <property type="project" value="TreeGrafter"/>
</dbReference>
<dbReference type="GO" id="GO:0009307">
    <property type="term" value="P:DNA restriction-modification system"/>
    <property type="evidence" value="ECO:0007669"/>
    <property type="project" value="UniProtKB-KW"/>
</dbReference>
<dbReference type="GO" id="GO:0005737">
    <property type="term" value="C:cytoplasm"/>
    <property type="evidence" value="ECO:0007669"/>
    <property type="project" value="TreeGrafter"/>
</dbReference>
<evidence type="ECO:0000256" key="3">
    <source>
        <dbReference type="ARBA" id="ARBA00022679"/>
    </source>
</evidence>
<evidence type="ECO:0000259" key="5">
    <source>
        <dbReference type="Pfam" id="PF01555"/>
    </source>
</evidence>
<dbReference type="PRINTS" id="PR00508">
    <property type="entry name" value="S21N4MTFRASE"/>
</dbReference>
<protein>
    <recommendedName>
        <fullName evidence="4">Type II methyltransferase</fullName>
        <ecNumber evidence="4">2.1.1.113</ecNumber>
    </recommendedName>
    <alternativeName>
        <fullName evidence="4">N-4 cytosine-specific methyltransferase</fullName>
    </alternativeName>
</protein>
<dbReference type="PANTHER" id="PTHR13370">
    <property type="entry name" value="RNA METHYLASE-RELATED"/>
    <property type="match status" value="1"/>
</dbReference>
<sequence length="273" mass="31430">MSNGFVIEDNEDISKYSLENVLGKVIHGNSLSVMKKLPKESVDLVFLDPPYFLQLPKKDLRRWNSKTIVNGVDDEWDKFKSFDEYDSFIKETLLLAKNIMKPAATLWVISTYHSIFRIGKMMQDLGFWILNDVHWIKTNPMPNWLGVRFTNSTETLIWAAKDKSSRKYTFNKEWAKKLGIGKVAANVWEFPICTGKERLKDDDGRCKLHSAQKPAELLKRIILTTSNEGDVILDPMAGTGTAGYVARSLNRRFIMIEINPKYIDGMKKRFDRG</sequence>
<accession>A0A7C3NCJ8</accession>
<dbReference type="SUPFAM" id="SSF53335">
    <property type="entry name" value="S-adenosyl-L-methionine-dependent methyltransferases"/>
    <property type="match status" value="1"/>
</dbReference>
<reference evidence="6" key="1">
    <citation type="journal article" date="2020" name="mSystems">
        <title>Genome- and Community-Level Interaction Insights into Carbon Utilization and Element Cycling Functions of Hydrothermarchaeota in Hydrothermal Sediment.</title>
        <authorList>
            <person name="Zhou Z."/>
            <person name="Liu Y."/>
            <person name="Xu W."/>
            <person name="Pan J."/>
            <person name="Luo Z.H."/>
            <person name="Li M."/>
        </authorList>
    </citation>
    <scope>NUCLEOTIDE SEQUENCE [LARGE SCALE GENOMIC DNA]</scope>
    <source>
        <strain evidence="6">SpSt-468</strain>
    </source>
</reference>
<gene>
    <name evidence="6" type="ORF">ENS19_08390</name>
</gene>
<name>A0A7C3NCJ8_9CREN</name>
<dbReference type="AlphaFoldDB" id="A0A7C3NCJ8"/>
<dbReference type="InterPro" id="IPR001091">
    <property type="entry name" value="RM_Methyltransferase"/>
</dbReference>
<keyword evidence="3 6" id="KW-0808">Transferase</keyword>
<proteinExistence type="inferred from homology"/>
<dbReference type="InterPro" id="IPR002052">
    <property type="entry name" value="DNA_methylase_N6_adenine_CS"/>
</dbReference>
<dbReference type="GO" id="GO:0015667">
    <property type="term" value="F:site-specific DNA-methyltransferase (cytosine-N4-specific) activity"/>
    <property type="evidence" value="ECO:0007669"/>
    <property type="project" value="UniProtKB-EC"/>
</dbReference>
<dbReference type="InterPro" id="IPR002941">
    <property type="entry name" value="DNA_methylase_N4/N6"/>
</dbReference>
<dbReference type="GO" id="GO:0032259">
    <property type="term" value="P:methylation"/>
    <property type="evidence" value="ECO:0007669"/>
    <property type="project" value="UniProtKB-KW"/>
</dbReference>
<feature type="domain" description="DNA methylase N-4/N-6" evidence="5">
    <location>
        <begin position="42"/>
        <end position="267"/>
    </location>
</feature>
<dbReference type="PANTHER" id="PTHR13370:SF3">
    <property type="entry name" value="TRNA (GUANINE(10)-N2)-METHYLTRANSFERASE HOMOLOG"/>
    <property type="match status" value="1"/>
</dbReference>
<dbReference type="GO" id="GO:0008170">
    <property type="term" value="F:N-methyltransferase activity"/>
    <property type="evidence" value="ECO:0007669"/>
    <property type="project" value="InterPro"/>
</dbReference>
<dbReference type="InterPro" id="IPR029063">
    <property type="entry name" value="SAM-dependent_MTases_sf"/>
</dbReference>
<evidence type="ECO:0000256" key="4">
    <source>
        <dbReference type="RuleBase" id="RU362026"/>
    </source>
</evidence>